<dbReference type="EMBL" id="NJGU01000001">
    <property type="protein sequence ID" value="OWY30613.1"/>
    <property type="molecule type" value="Genomic_DNA"/>
</dbReference>
<organism evidence="1 2">
    <name type="scientific">Herbaspirillum robiniae</name>
    <dbReference type="NCBI Taxonomy" id="2014887"/>
    <lineage>
        <taxon>Bacteria</taxon>
        <taxon>Pseudomonadati</taxon>
        <taxon>Pseudomonadota</taxon>
        <taxon>Betaproteobacteria</taxon>
        <taxon>Burkholderiales</taxon>
        <taxon>Oxalobacteraceae</taxon>
        <taxon>Herbaspirillum</taxon>
    </lineage>
</organism>
<gene>
    <name evidence="1" type="ORF">CEJ42_00555</name>
</gene>
<sequence length="95" mass="10412">MVDGNTWQILQASPILHGAVDFDDLSPLDMLMTQVSSELFAETDISMAGVTLRIISTMRTAANPSRGMAMASNTIRNVRSIFIAQIIDHVSMSWV</sequence>
<evidence type="ECO:0000313" key="2">
    <source>
        <dbReference type="Proteomes" id="UP000197596"/>
    </source>
</evidence>
<evidence type="ECO:0000313" key="1">
    <source>
        <dbReference type="EMBL" id="OWY30613.1"/>
    </source>
</evidence>
<accession>A0A246WU99</accession>
<reference evidence="1 2" key="1">
    <citation type="submission" date="2017-06" db="EMBL/GenBank/DDBJ databases">
        <title>Herbaspirillum phytohormonus sp. nov., isolated from the root nodule of Robinia pseudoacacia in lead-zinc mine.</title>
        <authorList>
            <person name="Fan M."/>
            <person name="Lin Y."/>
        </authorList>
    </citation>
    <scope>NUCLEOTIDE SEQUENCE [LARGE SCALE GENOMIC DNA]</scope>
    <source>
        <strain evidence="1 2">HZ10</strain>
    </source>
</reference>
<proteinExistence type="predicted"/>
<dbReference type="AlphaFoldDB" id="A0A246WU99"/>
<comment type="caution">
    <text evidence="1">The sequence shown here is derived from an EMBL/GenBank/DDBJ whole genome shotgun (WGS) entry which is preliminary data.</text>
</comment>
<dbReference type="Proteomes" id="UP000197596">
    <property type="component" value="Unassembled WGS sequence"/>
</dbReference>
<name>A0A246WU99_9BURK</name>
<protein>
    <submittedName>
        <fullName evidence="1">Uncharacterized protein</fullName>
    </submittedName>
</protein>